<feature type="compositionally biased region" description="Basic and acidic residues" evidence="1">
    <location>
        <begin position="83"/>
        <end position="93"/>
    </location>
</feature>
<reference evidence="2 3" key="1">
    <citation type="submission" date="2019-06" db="EMBL/GenBank/DDBJ databases">
        <title>Sequencing the genomes of 1000 actinobacteria strains.</title>
        <authorList>
            <person name="Klenk H.-P."/>
        </authorList>
    </citation>
    <scope>NUCLEOTIDE SEQUENCE [LARGE SCALE GENOMIC DNA]</scope>
    <source>
        <strain evidence="2 3">DSM 26477</strain>
    </source>
</reference>
<name>A0A542YL34_9MICO</name>
<evidence type="ECO:0000313" key="2">
    <source>
        <dbReference type="EMBL" id="TQL48783.1"/>
    </source>
</evidence>
<proteinExistence type="predicted"/>
<dbReference type="Proteomes" id="UP000317998">
    <property type="component" value="Unassembled WGS sequence"/>
</dbReference>
<comment type="caution">
    <text evidence="2">The sequence shown here is derived from an EMBL/GenBank/DDBJ whole genome shotgun (WGS) entry which is preliminary data.</text>
</comment>
<keyword evidence="3" id="KW-1185">Reference proteome</keyword>
<evidence type="ECO:0000313" key="3">
    <source>
        <dbReference type="Proteomes" id="UP000317998"/>
    </source>
</evidence>
<protein>
    <submittedName>
        <fullName evidence="2">Uncharacterized protein</fullName>
    </submittedName>
</protein>
<dbReference type="AlphaFoldDB" id="A0A542YL34"/>
<sequence length="93" mass="9762">MSARSEVAVAQLADAAARLEVAAAGNPLPQAVATLLRAQVAYWRMWFPEAPSARDRALVQLARAVIATYPAAPGADAGPRQHINTEKKGSARG</sequence>
<accession>A0A542YL34</accession>
<feature type="region of interest" description="Disordered" evidence="1">
    <location>
        <begin position="72"/>
        <end position="93"/>
    </location>
</feature>
<organism evidence="2 3">
    <name type="scientific">Homoserinimonas aerilata</name>
    <dbReference type="NCBI Taxonomy" id="1162970"/>
    <lineage>
        <taxon>Bacteria</taxon>
        <taxon>Bacillati</taxon>
        <taxon>Actinomycetota</taxon>
        <taxon>Actinomycetes</taxon>
        <taxon>Micrococcales</taxon>
        <taxon>Microbacteriaceae</taxon>
        <taxon>Homoserinimonas</taxon>
    </lineage>
</organism>
<dbReference type="EMBL" id="VFOM01000001">
    <property type="protein sequence ID" value="TQL48783.1"/>
    <property type="molecule type" value="Genomic_DNA"/>
</dbReference>
<evidence type="ECO:0000256" key="1">
    <source>
        <dbReference type="SAM" id="MobiDB-lite"/>
    </source>
</evidence>
<gene>
    <name evidence="2" type="ORF">FB562_1889</name>
</gene>